<name>A0ACC2U2P8_9FUNG</name>
<proteinExistence type="predicted"/>
<reference evidence="1" key="1">
    <citation type="submission" date="2022-04" db="EMBL/GenBank/DDBJ databases">
        <title>Genome of the entomopathogenic fungus Entomophthora muscae.</title>
        <authorList>
            <person name="Elya C."/>
            <person name="Lovett B.R."/>
            <person name="Lee E."/>
            <person name="Macias A.M."/>
            <person name="Hajek A.E."/>
            <person name="De Bivort B.L."/>
            <person name="Kasson M.T."/>
            <person name="De Fine Licht H.H."/>
            <person name="Stajich J.E."/>
        </authorList>
    </citation>
    <scope>NUCLEOTIDE SEQUENCE</scope>
    <source>
        <strain evidence="1">Berkeley</strain>
    </source>
</reference>
<organism evidence="1 2">
    <name type="scientific">Entomophthora muscae</name>
    <dbReference type="NCBI Taxonomy" id="34485"/>
    <lineage>
        <taxon>Eukaryota</taxon>
        <taxon>Fungi</taxon>
        <taxon>Fungi incertae sedis</taxon>
        <taxon>Zoopagomycota</taxon>
        <taxon>Entomophthoromycotina</taxon>
        <taxon>Entomophthoromycetes</taxon>
        <taxon>Entomophthorales</taxon>
        <taxon>Entomophthoraceae</taxon>
        <taxon>Entomophthora</taxon>
    </lineage>
</organism>
<sequence>MEFPDSSTSRDPRFEDNRLNTFAELLTSLRNSRSGAAEIGSEITRRPNLRRSLVGNIRDYGASMNRVSQPNRFQNLTGQSGEKTVIIIAERTGGFIWDQQAVLHAISPFQRASYHGLFNSFSSRQQQILSARGEDVEVVDLFLSDSENVPVALTTSHDAAQEVNVTRIEQNRNTGKPIASKSELGKLKIKSKKASRFTKTINRT</sequence>
<evidence type="ECO:0000313" key="2">
    <source>
        <dbReference type="Proteomes" id="UP001165960"/>
    </source>
</evidence>
<gene>
    <name evidence="1" type="ORF">DSO57_1016648</name>
</gene>
<dbReference type="EMBL" id="QTSX02001488">
    <property type="protein sequence ID" value="KAJ9081264.1"/>
    <property type="molecule type" value="Genomic_DNA"/>
</dbReference>
<comment type="caution">
    <text evidence="1">The sequence shown here is derived from an EMBL/GenBank/DDBJ whole genome shotgun (WGS) entry which is preliminary data.</text>
</comment>
<keyword evidence="2" id="KW-1185">Reference proteome</keyword>
<protein>
    <submittedName>
        <fullName evidence="1">Uncharacterized protein</fullName>
    </submittedName>
</protein>
<accession>A0ACC2U2P8</accession>
<evidence type="ECO:0000313" key="1">
    <source>
        <dbReference type="EMBL" id="KAJ9081264.1"/>
    </source>
</evidence>
<dbReference type="Proteomes" id="UP001165960">
    <property type="component" value="Unassembled WGS sequence"/>
</dbReference>